<dbReference type="InterPro" id="IPR023166">
    <property type="entry name" value="BaiN-like_dom_sf"/>
</dbReference>
<dbReference type="Gene3D" id="1.10.8.260">
    <property type="entry name" value="HI0933 insert domain-like"/>
    <property type="match status" value="1"/>
</dbReference>
<dbReference type="Pfam" id="PF03486">
    <property type="entry name" value="HI0933_like"/>
    <property type="match status" value="1"/>
</dbReference>
<dbReference type="InterPro" id="IPR036188">
    <property type="entry name" value="FAD/NAD-bd_sf"/>
</dbReference>
<dbReference type="EMBL" id="BQXS01006440">
    <property type="protein sequence ID" value="GKT19975.1"/>
    <property type="molecule type" value="Genomic_DNA"/>
</dbReference>
<dbReference type="SUPFAM" id="SSF51905">
    <property type="entry name" value="FAD/NAD(P)-binding domain"/>
    <property type="match status" value="1"/>
</dbReference>
<gene>
    <name evidence="2" type="ORF">ADUPG1_004357</name>
</gene>
<keyword evidence="3" id="KW-1185">Reference proteome</keyword>
<feature type="domain" description="RsdA/BaiN/AoA(So)-like Rossmann fold-like" evidence="1">
    <location>
        <begin position="24"/>
        <end position="106"/>
    </location>
</feature>
<comment type="caution">
    <text evidence="2">The sequence shown here is derived from an EMBL/GenBank/DDBJ whole genome shotgun (WGS) entry which is preliminary data.</text>
</comment>
<dbReference type="Gene3D" id="2.40.30.10">
    <property type="entry name" value="Translation factors"/>
    <property type="match status" value="1"/>
</dbReference>
<dbReference type="PANTHER" id="PTHR42887:SF2">
    <property type="entry name" value="OS12G0638800 PROTEIN"/>
    <property type="match status" value="1"/>
</dbReference>
<evidence type="ECO:0000259" key="1">
    <source>
        <dbReference type="Pfam" id="PF03486"/>
    </source>
</evidence>
<name>A0ABQ5JX79_9EUKA</name>
<organism evidence="2 3">
    <name type="scientific">Aduncisulcus paluster</name>
    <dbReference type="NCBI Taxonomy" id="2918883"/>
    <lineage>
        <taxon>Eukaryota</taxon>
        <taxon>Metamonada</taxon>
        <taxon>Carpediemonas-like organisms</taxon>
        <taxon>Aduncisulcus</taxon>
    </lineage>
</organism>
<accession>A0ABQ5JX79</accession>
<proteinExistence type="predicted"/>
<reference evidence="2" key="1">
    <citation type="submission" date="2022-03" db="EMBL/GenBank/DDBJ databases">
        <title>Draft genome sequence of Aduncisulcus paluster, a free-living microaerophilic Fornicata.</title>
        <authorList>
            <person name="Yuyama I."/>
            <person name="Kume K."/>
            <person name="Tamura T."/>
            <person name="Inagaki Y."/>
            <person name="Hashimoto T."/>
        </authorList>
    </citation>
    <scope>NUCLEOTIDE SEQUENCE</scope>
    <source>
        <strain evidence="2">NY0171</strain>
    </source>
</reference>
<protein>
    <submittedName>
        <fullName evidence="2">3-Dehydro-bile acid delta(4,6)-reductase-like protein</fullName>
    </submittedName>
</protein>
<dbReference type="InterPro" id="IPR004792">
    <property type="entry name" value="BaiN-like"/>
</dbReference>
<dbReference type="InterPro" id="IPR057661">
    <property type="entry name" value="RsdA/BaiN/AoA(So)_Rossmann"/>
</dbReference>
<dbReference type="PANTHER" id="PTHR42887">
    <property type="entry name" value="OS12G0638800 PROTEIN"/>
    <property type="match status" value="1"/>
</dbReference>
<dbReference type="Proteomes" id="UP001057375">
    <property type="component" value="Unassembled WGS sequence"/>
</dbReference>
<evidence type="ECO:0000313" key="2">
    <source>
        <dbReference type="EMBL" id="GKT19975.1"/>
    </source>
</evidence>
<dbReference type="SUPFAM" id="SSF160996">
    <property type="entry name" value="HI0933 insert domain-like"/>
    <property type="match status" value="1"/>
</dbReference>
<sequence>MTKRVAQTLTRLAGIDQDKTCAELAKQDRKTLLNFASGYPVKVSKLGSMKSAMVSSGGVSLKGVTAGTMASKLVEGLFFAGEVLDVDGDSGGYNIQWAFSSGRLAALSAMKYIEEKQHTG</sequence>
<dbReference type="Gene3D" id="3.50.50.60">
    <property type="entry name" value="FAD/NAD(P)-binding domain"/>
    <property type="match status" value="1"/>
</dbReference>
<evidence type="ECO:0000313" key="3">
    <source>
        <dbReference type="Proteomes" id="UP001057375"/>
    </source>
</evidence>